<name>A0A645JM87_9ZZZZ</name>
<evidence type="ECO:0000313" key="2">
    <source>
        <dbReference type="EMBL" id="MPN64457.1"/>
    </source>
</evidence>
<reference evidence="2" key="1">
    <citation type="submission" date="2019-08" db="EMBL/GenBank/DDBJ databases">
        <authorList>
            <person name="Kucharzyk K."/>
            <person name="Murdoch R.W."/>
            <person name="Higgins S."/>
            <person name="Loffler F."/>
        </authorList>
    </citation>
    <scope>NUCLEOTIDE SEQUENCE</scope>
</reference>
<feature type="compositionally biased region" description="Basic residues" evidence="1">
    <location>
        <begin position="120"/>
        <end position="132"/>
    </location>
</feature>
<feature type="compositionally biased region" description="Polar residues" evidence="1">
    <location>
        <begin position="65"/>
        <end position="75"/>
    </location>
</feature>
<feature type="compositionally biased region" description="Basic and acidic residues" evidence="1">
    <location>
        <begin position="29"/>
        <end position="41"/>
    </location>
</feature>
<proteinExistence type="predicted"/>
<evidence type="ECO:0000256" key="1">
    <source>
        <dbReference type="SAM" id="MobiDB-lite"/>
    </source>
</evidence>
<accession>A0A645JM87</accession>
<dbReference type="EMBL" id="VSSQ01145353">
    <property type="protein sequence ID" value="MPN64457.1"/>
    <property type="molecule type" value="Genomic_DNA"/>
</dbReference>
<protein>
    <submittedName>
        <fullName evidence="2">Uncharacterized protein</fullName>
    </submittedName>
</protein>
<gene>
    <name evidence="2" type="ORF">SDC9_212229</name>
</gene>
<sequence>MSVHALGDQLVVIAEFQRHRPILSKIRVRTPEQPEAKDRKTCANPDTSFGKRVVSESKQPRRQIQYRQQNLPHNNQQDEDPVLEVGLADLLGHRSRPGPVEDADGEVGQQACEKEEMRRFKVHTNTRTQKRC</sequence>
<organism evidence="2">
    <name type="scientific">bioreactor metagenome</name>
    <dbReference type="NCBI Taxonomy" id="1076179"/>
    <lineage>
        <taxon>unclassified sequences</taxon>
        <taxon>metagenomes</taxon>
        <taxon>ecological metagenomes</taxon>
    </lineage>
</organism>
<feature type="region of interest" description="Disordered" evidence="1">
    <location>
        <begin position="29"/>
        <end position="132"/>
    </location>
</feature>
<dbReference type="AlphaFoldDB" id="A0A645JM87"/>
<comment type="caution">
    <text evidence="2">The sequence shown here is derived from an EMBL/GenBank/DDBJ whole genome shotgun (WGS) entry which is preliminary data.</text>
</comment>